<protein>
    <submittedName>
        <fullName evidence="1">Uncharacterized protein</fullName>
    </submittedName>
</protein>
<dbReference type="Proteomes" id="UP000494256">
    <property type="component" value="Unassembled WGS sequence"/>
</dbReference>
<gene>
    <name evidence="1" type="ORF">APLA_LOCUS16942</name>
</gene>
<sequence length="102" mass="10702">MSGSAVVAGVGKQEQALHISGSSEGSDRAIVMFRWNLFVGGVTFPVSSLRDDVTSIAVEVAAMSSRGNIVPAEAWMRDVAGETVAEAQNTGQSDKHLHFLVA</sequence>
<dbReference type="EMBL" id="CADEBD010000814">
    <property type="protein sequence ID" value="CAB3260279.1"/>
    <property type="molecule type" value="Genomic_DNA"/>
</dbReference>
<reference evidence="1 2" key="1">
    <citation type="submission" date="2020-04" db="EMBL/GenBank/DDBJ databases">
        <authorList>
            <person name="Wallbank WR R."/>
            <person name="Pardo Diaz C."/>
            <person name="Kozak K."/>
            <person name="Martin S."/>
            <person name="Jiggins C."/>
            <person name="Moest M."/>
            <person name="Warren A I."/>
            <person name="Byers J.R.P. K."/>
            <person name="Montejo-Kovacevich G."/>
            <person name="Yen C E."/>
        </authorList>
    </citation>
    <scope>NUCLEOTIDE SEQUENCE [LARGE SCALE GENOMIC DNA]</scope>
</reference>
<comment type="caution">
    <text evidence="1">The sequence shown here is derived from an EMBL/GenBank/DDBJ whole genome shotgun (WGS) entry which is preliminary data.</text>
</comment>
<evidence type="ECO:0000313" key="2">
    <source>
        <dbReference type="Proteomes" id="UP000494256"/>
    </source>
</evidence>
<accession>A0A8S1BPH3</accession>
<name>A0A8S1BPH3_ARCPL</name>
<dbReference type="OrthoDB" id="29563at2759"/>
<dbReference type="AlphaFoldDB" id="A0A8S1BPH3"/>
<proteinExistence type="predicted"/>
<organism evidence="1 2">
    <name type="scientific">Arctia plantaginis</name>
    <name type="common">Wood tiger moth</name>
    <name type="synonym">Phalaena plantaginis</name>
    <dbReference type="NCBI Taxonomy" id="874455"/>
    <lineage>
        <taxon>Eukaryota</taxon>
        <taxon>Metazoa</taxon>
        <taxon>Ecdysozoa</taxon>
        <taxon>Arthropoda</taxon>
        <taxon>Hexapoda</taxon>
        <taxon>Insecta</taxon>
        <taxon>Pterygota</taxon>
        <taxon>Neoptera</taxon>
        <taxon>Endopterygota</taxon>
        <taxon>Lepidoptera</taxon>
        <taxon>Glossata</taxon>
        <taxon>Ditrysia</taxon>
        <taxon>Noctuoidea</taxon>
        <taxon>Erebidae</taxon>
        <taxon>Arctiinae</taxon>
        <taxon>Arctia</taxon>
    </lineage>
</organism>
<evidence type="ECO:0000313" key="1">
    <source>
        <dbReference type="EMBL" id="CAB3260279.1"/>
    </source>
</evidence>